<evidence type="ECO:0000256" key="5">
    <source>
        <dbReference type="PROSITE-ProRule" id="PRU00433"/>
    </source>
</evidence>
<dbReference type="Gene3D" id="3.40.50.2020">
    <property type="match status" value="1"/>
</dbReference>
<evidence type="ECO:0000256" key="1">
    <source>
        <dbReference type="ARBA" id="ARBA00008007"/>
    </source>
</evidence>
<dbReference type="Proteomes" id="UP001500945">
    <property type="component" value="Unassembled WGS sequence"/>
</dbReference>
<organism evidence="7 8">
    <name type="scientific">Fodinibacter luteus</name>
    <dbReference type="NCBI Taxonomy" id="552064"/>
    <lineage>
        <taxon>Bacteria</taxon>
        <taxon>Bacillati</taxon>
        <taxon>Actinomycetota</taxon>
        <taxon>Actinomycetes</taxon>
        <taxon>Micrococcales</taxon>
        <taxon>Intrasporangiaceae</taxon>
        <taxon>Fodinibacter (ex Wang et al. 2009)</taxon>
    </lineage>
</organism>
<sequence length="283" mass="29262">MTADELGTGAWWSQGRLLRGLAAAGELVLPARCAACHGVGAPLCRACTAGLRTASHDGGPALVRLRSPPPGMPPCWSAARFEGALRFAVTAYKDEDRRDLRPALARLLATALATAVATDPGVRRRAVLGERVAVVPLPTARSSRRRRGDDPVADLARDAVSLALGAGPVRTGPVRTGPVRIGPVRIGPVRAGPVGALVVLPALSHTRVVADQAHLNRQARAANLAGAMTLLPAWRDAVRGAACVLVDDVVTTGSTLAEAARALRSAGAEQVVAATVAATTRRW</sequence>
<dbReference type="InterPro" id="IPR036909">
    <property type="entry name" value="Cyt_c-like_dom_sf"/>
</dbReference>
<evidence type="ECO:0000256" key="4">
    <source>
        <dbReference type="ARBA" id="ARBA00023004"/>
    </source>
</evidence>
<comment type="similarity">
    <text evidence="1">Belongs to the ComF/GntX family.</text>
</comment>
<evidence type="ECO:0000256" key="3">
    <source>
        <dbReference type="ARBA" id="ARBA00022723"/>
    </source>
</evidence>
<dbReference type="InterPro" id="IPR029057">
    <property type="entry name" value="PRTase-like"/>
</dbReference>
<dbReference type="SUPFAM" id="SSF46626">
    <property type="entry name" value="Cytochrome c"/>
    <property type="match status" value="1"/>
</dbReference>
<dbReference type="InterPro" id="IPR051910">
    <property type="entry name" value="ComF/GntX_DNA_util-trans"/>
</dbReference>
<gene>
    <name evidence="7" type="ORF">GCM10023168_26090</name>
</gene>
<dbReference type="PROSITE" id="PS51007">
    <property type="entry name" value="CYTC"/>
    <property type="match status" value="1"/>
</dbReference>
<dbReference type="InterPro" id="IPR000836">
    <property type="entry name" value="PRTase_dom"/>
</dbReference>
<dbReference type="RefSeq" id="WP_345206681.1">
    <property type="nucleotide sequence ID" value="NZ_BAABGM010000015.1"/>
</dbReference>
<dbReference type="CDD" id="cd06223">
    <property type="entry name" value="PRTases_typeI"/>
    <property type="match status" value="1"/>
</dbReference>
<dbReference type="Pfam" id="PF00156">
    <property type="entry name" value="Pribosyltran"/>
    <property type="match status" value="1"/>
</dbReference>
<reference evidence="8" key="1">
    <citation type="journal article" date="2019" name="Int. J. Syst. Evol. Microbiol.">
        <title>The Global Catalogue of Microorganisms (GCM) 10K type strain sequencing project: providing services to taxonomists for standard genome sequencing and annotation.</title>
        <authorList>
            <consortium name="The Broad Institute Genomics Platform"/>
            <consortium name="The Broad Institute Genome Sequencing Center for Infectious Disease"/>
            <person name="Wu L."/>
            <person name="Ma J."/>
        </authorList>
    </citation>
    <scope>NUCLEOTIDE SEQUENCE [LARGE SCALE GENOMIC DNA]</scope>
    <source>
        <strain evidence="8">JCM 17809</strain>
    </source>
</reference>
<comment type="caution">
    <text evidence="7">The sequence shown here is derived from an EMBL/GenBank/DDBJ whole genome shotgun (WGS) entry which is preliminary data.</text>
</comment>
<feature type="domain" description="Cytochrome c" evidence="6">
    <location>
        <begin position="20"/>
        <end position="163"/>
    </location>
</feature>
<dbReference type="PANTHER" id="PTHR47505:SF1">
    <property type="entry name" value="DNA UTILIZATION PROTEIN YHGH"/>
    <property type="match status" value="1"/>
</dbReference>
<protein>
    <submittedName>
        <fullName evidence="7">ComF family protein</fullName>
    </submittedName>
</protein>
<name>A0ABP8KJE5_9MICO</name>
<evidence type="ECO:0000313" key="8">
    <source>
        <dbReference type="Proteomes" id="UP001500945"/>
    </source>
</evidence>
<keyword evidence="4 5" id="KW-0408">Iron</keyword>
<dbReference type="EMBL" id="BAABGM010000015">
    <property type="protein sequence ID" value="GAA4408533.1"/>
    <property type="molecule type" value="Genomic_DNA"/>
</dbReference>
<evidence type="ECO:0000313" key="7">
    <source>
        <dbReference type="EMBL" id="GAA4408533.1"/>
    </source>
</evidence>
<proteinExistence type="inferred from homology"/>
<keyword evidence="2 5" id="KW-0349">Heme</keyword>
<dbReference type="InterPro" id="IPR009056">
    <property type="entry name" value="Cyt_c-like_dom"/>
</dbReference>
<keyword evidence="8" id="KW-1185">Reference proteome</keyword>
<dbReference type="SUPFAM" id="SSF53271">
    <property type="entry name" value="PRTase-like"/>
    <property type="match status" value="1"/>
</dbReference>
<accession>A0ABP8KJE5</accession>
<evidence type="ECO:0000256" key="2">
    <source>
        <dbReference type="ARBA" id="ARBA00022617"/>
    </source>
</evidence>
<evidence type="ECO:0000259" key="6">
    <source>
        <dbReference type="PROSITE" id="PS51007"/>
    </source>
</evidence>
<keyword evidence="3 5" id="KW-0479">Metal-binding</keyword>
<dbReference type="PANTHER" id="PTHR47505">
    <property type="entry name" value="DNA UTILIZATION PROTEIN YHGH"/>
    <property type="match status" value="1"/>
</dbReference>